<dbReference type="InterPro" id="IPR011990">
    <property type="entry name" value="TPR-like_helical_dom_sf"/>
</dbReference>
<accession>A0A918AUK6</accession>
<evidence type="ECO:0008006" key="3">
    <source>
        <dbReference type="Google" id="ProtNLM"/>
    </source>
</evidence>
<dbReference type="Gene3D" id="1.25.40.10">
    <property type="entry name" value="Tetratricopeptide repeat domain"/>
    <property type="match status" value="1"/>
</dbReference>
<name>A0A918AUK6_9PSEU</name>
<dbReference type="EMBL" id="BMRG01000017">
    <property type="protein sequence ID" value="GGP77361.1"/>
    <property type="molecule type" value="Genomic_DNA"/>
</dbReference>
<dbReference type="RefSeq" id="WP_229796194.1">
    <property type="nucleotide sequence ID" value="NZ_BMRG01000017.1"/>
</dbReference>
<gene>
    <name evidence="1" type="ORF">GCM10010185_58790</name>
</gene>
<organism evidence="1 2">
    <name type="scientific">Saccharothrix coeruleofusca</name>
    <dbReference type="NCBI Taxonomy" id="33919"/>
    <lineage>
        <taxon>Bacteria</taxon>
        <taxon>Bacillati</taxon>
        <taxon>Actinomycetota</taxon>
        <taxon>Actinomycetes</taxon>
        <taxon>Pseudonocardiales</taxon>
        <taxon>Pseudonocardiaceae</taxon>
        <taxon>Saccharothrix</taxon>
    </lineage>
</organism>
<evidence type="ECO:0000313" key="2">
    <source>
        <dbReference type="Proteomes" id="UP000639606"/>
    </source>
</evidence>
<comment type="caution">
    <text evidence="1">The sequence shown here is derived from an EMBL/GenBank/DDBJ whole genome shotgun (WGS) entry which is preliminary data.</text>
</comment>
<dbReference type="Proteomes" id="UP000639606">
    <property type="component" value="Unassembled WGS sequence"/>
</dbReference>
<keyword evidence="2" id="KW-1185">Reference proteome</keyword>
<reference evidence="1" key="1">
    <citation type="journal article" date="2014" name="Int. J. Syst. Evol. Microbiol.">
        <title>Complete genome sequence of Corynebacterium casei LMG S-19264T (=DSM 44701T), isolated from a smear-ripened cheese.</title>
        <authorList>
            <consortium name="US DOE Joint Genome Institute (JGI-PGF)"/>
            <person name="Walter F."/>
            <person name="Albersmeier A."/>
            <person name="Kalinowski J."/>
            <person name="Ruckert C."/>
        </authorList>
    </citation>
    <scope>NUCLEOTIDE SEQUENCE</scope>
    <source>
        <strain evidence="1">JCM 3313</strain>
    </source>
</reference>
<dbReference type="AlphaFoldDB" id="A0A918AUK6"/>
<proteinExistence type="predicted"/>
<protein>
    <recommendedName>
        <fullName evidence="3">Tetratricopeptide repeat protein</fullName>
    </recommendedName>
</protein>
<reference evidence="1" key="2">
    <citation type="submission" date="2020-09" db="EMBL/GenBank/DDBJ databases">
        <authorList>
            <person name="Sun Q."/>
            <person name="Ohkuma M."/>
        </authorList>
    </citation>
    <scope>NUCLEOTIDE SEQUENCE</scope>
    <source>
        <strain evidence="1">JCM 3313</strain>
    </source>
</reference>
<evidence type="ECO:0000313" key="1">
    <source>
        <dbReference type="EMBL" id="GGP77361.1"/>
    </source>
</evidence>
<sequence>MSDVPERVGFEDVARIEEGTAVLRQEDYRAGGGACRDAAVASAQWHDRLLDARATHAVRVRLLVALADAHNLAAWTCFDTGVNQAAGRHWARALELATEAGHDDLAANIHYRTGRLHLHRGACDDALLEFDRGAAVAVSAHSKAILHVNQAWAHAAVGNVRPALECLRRAHDQFDRASEVADWARFFDGTDLTAMTGVVHTELARTVDRAHSATAIRLLTAAAAGYGPNMARSRALSLIALTTNHLLAHDFDEAASVCEEALEASRGIGSTRLADRLAPVRGLAMQHRENADAAGVAARVDAFVRD</sequence>
<dbReference type="SUPFAM" id="SSF48452">
    <property type="entry name" value="TPR-like"/>
    <property type="match status" value="1"/>
</dbReference>